<evidence type="ECO:0000256" key="3">
    <source>
        <dbReference type="ARBA" id="ARBA00022679"/>
    </source>
</evidence>
<evidence type="ECO:0000256" key="7">
    <source>
        <dbReference type="ARBA" id="ARBA00023125"/>
    </source>
</evidence>
<evidence type="ECO:0000256" key="6">
    <source>
        <dbReference type="ARBA" id="ARBA00022932"/>
    </source>
</evidence>
<gene>
    <name evidence="11" type="ORF">Fcan01_11807</name>
</gene>
<keyword evidence="4" id="KW-0548">Nucleotidyltransferase</keyword>
<comment type="similarity">
    <text evidence="1">Belongs to the DNA polymerase type-B family.</text>
</comment>
<dbReference type="InterPro" id="IPR004868">
    <property type="entry name" value="DNA-dir_DNA_pol_B_mt/vir"/>
</dbReference>
<sequence length="697" mass="79727">MGSKAKFFCFRCLKTFADDDSRLQHQLNCGVGKFAGKTELPPDGEVLAFRNHYALMKFPFTIYADLECFPQKVNRAGLHDNNNNSNIGEYKSSTTMYQVHEPHSYGVLVIDYQQKAIHKKIFFVKINLISMQQLIVGYVSSRLKAGRTVHSLCNLQLKYKNRAIPILTHNFAKYDSHFIVQGIDREIDVQVVPSNSEHYISVIFDNKLKFLDSFQFLPSSLSALIEEIPPDNFKIIPQIFEQDVIPFVSGKGVFPYDYVSSFENFLEDKLPPQADFYNTLNEEELSDEDYEFAGKMWDAFEINNLGEYSDLYLLTDIAILAEIFENFRELCITNHRLDPVHYYTLPGFTWDAFLRMNKTPIELLTDEEKYEFLEGAIRGGIAQVSKRFAEANNPMIPDTYKPEKPTSYLMYLDFVNLYGWGGLMKMPHKNFKWLDEVELAAFSKDLATIDPKGDKWYAVEVDHSINTHNDLPLAVDRRCITYDMLSDFQKKLLSNFPEIKLSKIEKLVPSILPKRNYICLLENLKFHLQHGLILKKIHRVLKADQAAILQEYIQFNSIRRGFALTKFEISFWKALNNQLYGKTIQNVRGQLDVRIATTRVTFTLLAPMATEGREQSNRPTKPAAVAAFPVAAFVAEPSPSSPLALNSAPVGEYDVVFPVVPSSMSLELVPYPHLSQGPSSHITSPYHHDTIDHVHSS</sequence>
<dbReference type="AlphaFoldDB" id="A0A226EA07"/>
<dbReference type="InterPro" id="IPR036397">
    <property type="entry name" value="RNaseH_sf"/>
</dbReference>
<dbReference type="Pfam" id="PF03175">
    <property type="entry name" value="DNA_pol_B_2"/>
    <property type="match status" value="1"/>
</dbReference>
<dbReference type="GO" id="GO:0003677">
    <property type="term" value="F:DNA binding"/>
    <property type="evidence" value="ECO:0007669"/>
    <property type="project" value="UniProtKB-KW"/>
</dbReference>
<keyword evidence="3" id="KW-0808">Transferase</keyword>
<dbReference type="GO" id="GO:0006260">
    <property type="term" value="P:DNA replication"/>
    <property type="evidence" value="ECO:0007669"/>
    <property type="project" value="UniProtKB-KW"/>
</dbReference>
<keyword evidence="7" id="KW-0238">DNA-binding</keyword>
<dbReference type="GO" id="GO:0000166">
    <property type="term" value="F:nucleotide binding"/>
    <property type="evidence" value="ECO:0007669"/>
    <property type="project" value="InterPro"/>
</dbReference>
<feature type="domain" description="DNA-directed DNA polymerase family B mitochondria/virus" evidence="10">
    <location>
        <begin position="158"/>
        <end position="587"/>
    </location>
</feature>
<dbReference type="Proteomes" id="UP000198287">
    <property type="component" value="Unassembled WGS sequence"/>
</dbReference>
<evidence type="ECO:0000256" key="4">
    <source>
        <dbReference type="ARBA" id="ARBA00022695"/>
    </source>
</evidence>
<evidence type="ECO:0000256" key="9">
    <source>
        <dbReference type="SAM" id="MobiDB-lite"/>
    </source>
</evidence>
<evidence type="ECO:0000256" key="2">
    <source>
        <dbReference type="ARBA" id="ARBA00012417"/>
    </source>
</evidence>
<feature type="compositionally biased region" description="Basic and acidic residues" evidence="9">
    <location>
        <begin position="686"/>
        <end position="697"/>
    </location>
</feature>
<dbReference type="InterPro" id="IPR012337">
    <property type="entry name" value="RNaseH-like_sf"/>
</dbReference>
<keyword evidence="6" id="KW-0239">DNA-directed DNA polymerase</keyword>
<dbReference type="EMBL" id="LNIX01000005">
    <property type="protein sequence ID" value="OXA54472.1"/>
    <property type="molecule type" value="Genomic_DNA"/>
</dbReference>
<keyword evidence="12" id="KW-1185">Reference proteome</keyword>
<evidence type="ECO:0000313" key="12">
    <source>
        <dbReference type="Proteomes" id="UP000198287"/>
    </source>
</evidence>
<evidence type="ECO:0000256" key="1">
    <source>
        <dbReference type="ARBA" id="ARBA00005755"/>
    </source>
</evidence>
<dbReference type="SUPFAM" id="SSF56672">
    <property type="entry name" value="DNA/RNA polymerases"/>
    <property type="match status" value="1"/>
</dbReference>
<accession>A0A226EA07</accession>
<dbReference type="GO" id="GO:0042575">
    <property type="term" value="C:DNA polymerase complex"/>
    <property type="evidence" value="ECO:0007669"/>
    <property type="project" value="UniProtKB-ARBA"/>
</dbReference>
<dbReference type="OrthoDB" id="414982at2759"/>
<evidence type="ECO:0000256" key="5">
    <source>
        <dbReference type="ARBA" id="ARBA00022705"/>
    </source>
</evidence>
<dbReference type="Gene3D" id="3.30.420.10">
    <property type="entry name" value="Ribonuclease H-like superfamily/Ribonuclease H"/>
    <property type="match status" value="1"/>
</dbReference>
<dbReference type="SUPFAM" id="SSF53098">
    <property type="entry name" value="Ribonuclease H-like"/>
    <property type="match status" value="1"/>
</dbReference>
<dbReference type="InterPro" id="IPR043502">
    <property type="entry name" value="DNA/RNA_pol_sf"/>
</dbReference>
<proteinExistence type="inferred from homology"/>
<evidence type="ECO:0000256" key="8">
    <source>
        <dbReference type="ARBA" id="ARBA00049244"/>
    </source>
</evidence>
<dbReference type="EC" id="2.7.7.7" evidence="2"/>
<comment type="caution">
    <text evidence="11">The sequence shown here is derived from an EMBL/GenBank/DDBJ whole genome shotgun (WGS) entry which is preliminary data.</text>
</comment>
<name>A0A226EA07_FOLCA</name>
<comment type="catalytic activity">
    <reaction evidence="8">
        <text>DNA(n) + a 2'-deoxyribonucleoside 5'-triphosphate = DNA(n+1) + diphosphate</text>
        <dbReference type="Rhea" id="RHEA:22508"/>
        <dbReference type="Rhea" id="RHEA-COMP:17339"/>
        <dbReference type="Rhea" id="RHEA-COMP:17340"/>
        <dbReference type="ChEBI" id="CHEBI:33019"/>
        <dbReference type="ChEBI" id="CHEBI:61560"/>
        <dbReference type="ChEBI" id="CHEBI:173112"/>
        <dbReference type="EC" id="2.7.7.7"/>
    </reaction>
</comment>
<evidence type="ECO:0000259" key="10">
    <source>
        <dbReference type="Pfam" id="PF03175"/>
    </source>
</evidence>
<dbReference type="PANTHER" id="PTHR31511">
    <property type="entry name" value="PROTEIN CBG23764"/>
    <property type="match status" value="1"/>
</dbReference>
<protein>
    <recommendedName>
        <fullName evidence="2">DNA-directed DNA polymerase</fullName>
        <ecNumber evidence="2">2.7.7.7</ecNumber>
    </recommendedName>
</protein>
<dbReference type="OMA" id="INTHNDL"/>
<organism evidence="11 12">
    <name type="scientific">Folsomia candida</name>
    <name type="common">Springtail</name>
    <dbReference type="NCBI Taxonomy" id="158441"/>
    <lineage>
        <taxon>Eukaryota</taxon>
        <taxon>Metazoa</taxon>
        <taxon>Ecdysozoa</taxon>
        <taxon>Arthropoda</taxon>
        <taxon>Hexapoda</taxon>
        <taxon>Collembola</taxon>
        <taxon>Entomobryomorpha</taxon>
        <taxon>Isotomoidea</taxon>
        <taxon>Isotomidae</taxon>
        <taxon>Proisotominae</taxon>
        <taxon>Folsomia</taxon>
    </lineage>
</organism>
<dbReference type="PANTHER" id="PTHR31511:SF12">
    <property type="entry name" value="RHO TERMINATION FACTOR N-TERMINAL DOMAIN-CONTAINING PROTEIN"/>
    <property type="match status" value="1"/>
</dbReference>
<dbReference type="GO" id="GO:0003887">
    <property type="term" value="F:DNA-directed DNA polymerase activity"/>
    <property type="evidence" value="ECO:0007669"/>
    <property type="project" value="UniProtKB-KW"/>
</dbReference>
<keyword evidence="5" id="KW-0235">DNA replication</keyword>
<feature type="region of interest" description="Disordered" evidence="9">
    <location>
        <begin position="677"/>
        <end position="697"/>
    </location>
</feature>
<evidence type="ECO:0000313" key="11">
    <source>
        <dbReference type="EMBL" id="OXA54472.1"/>
    </source>
</evidence>
<reference evidence="11 12" key="1">
    <citation type="submission" date="2015-12" db="EMBL/GenBank/DDBJ databases">
        <title>The genome of Folsomia candida.</title>
        <authorList>
            <person name="Faddeeva A."/>
            <person name="Derks M.F."/>
            <person name="Anvar Y."/>
            <person name="Smit S."/>
            <person name="Van Straalen N."/>
            <person name="Roelofs D."/>
        </authorList>
    </citation>
    <scope>NUCLEOTIDE SEQUENCE [LARGE SCALE GENOMIC DNA]</scope>
    <source>
        <strain evidence="11 12">VU population</strain>
        <tissue evidence="11">Whole body</tissue>
    </source>
</reference>